<evidence type="ECO:0000256" key="3">
    <source>
        <dbReference type="ARBA" id="ARBA00022679"/>
    </source>
</evidence>
<feature type="domain" description="tRNA/rRNA methyltransferase SpoU type" evidence="4">
    <location>
        <begin position="115"/>
        <end position="249"/>
    </location>
</feature>
<protein>
    <submittedName>
        <fullName evidence="6">RNA methyltransferase</fullName>
    </submittedName>
</protein>
<evidence type="ECO:0000259" key="5">
    <source>
        <dbReference type="Pfam" id="PF22435"/>
    </source>
</evidence>
<reference evidence="6 7" key="1">
    <citation type="submission" date="2015-05" db="EMBL/GenBank/DDBJ databases">
        <authorList>
            <person name="Dickey A."/>
            <person name="Clawson M."/>
            <person name="Bono J."/>
            <person name="Loy J.D."/>
        </authorList>
    </citation>
    <scope>NUCLEOTIDE SEQUENCE [LARGE SCALE GENOMIC DNA]</scope>
    <source>
        <strain evidence="6 7">22581</strain>
    </source>
</reference>
<evidence type="ECO:0000256" key="2">
    <source>
        <dbReference type="ARBA" id="ARBA00022603"/>
    </source>
</evidence>
<dbReference type="PANTHER" id="PTHR43191:SF2">
    <property type="entry name" value="RRNA METHYLTRANSFERASE 3, MITOCHONDRIAL"/>
    <property type="match status" value="1"/>
</dbReference>
<dbReference type="Proteomes" id="UP000077465">
    <property type="component" value="Chromosome"/>
</dbReference>
<dbReference type="InterPro" id="IPR029026">
    <property type="entry name" value="tRNA_m1G_MTases_N"/>
</dbReference>
<gene>
    <name evidence="6" type="ORF">AAX06_02655</name>
</gene>
<dbReference type="RefSeq" id="WP_046697058.1">
    <property type="nucleotide sequence ID" value="NZ_CP011376.1"/>
</dbReference>
<feature type="domain" description="MRM3-like substrate binding" evidence="5">
    <location>
        <begin position="9"/>
        <end position="87"/>
    </location>
</feature>
<keyword evidence="3" id="KW-0808">Transferase</keyword>
<dbReference type="GO" id="GO:0003723">
    <property type="term" value="F:RNA binding"/>
    <property type="evidence" value="ECO:0007669"/>
    <property type="project" value="InterPro"/>
</dbReference>
<dbReference type="Pfam" id="PF22435">
    <property type="entry name" value="MRM3-like_sub_bind"/>
    <property type="match status" value="1"/>
</dbReference>
<proteinExistence type="inferred from homology"/>
<dbReference type="SUPFAM" id="SSF75217">
    <property type="entry name" value="alpha/beta knot"/>
    <property type="match status" value="1"/>
</dbReference>
<dbReference type="AlphaFoldDB" id="A0AAC8PUM0"/>
<dbReference type="CDD" id="cd18095">
    <property type="entry name" value="SpoU-like_rRNA-MTase"/>
    <property type="match status" value="1"/>
</dbReference>
<dbReference type="PANTHER" id="PTHR43191">
    <property type="entry name" value="RRNA METHYLTRANSFERASE 3"/>
    <property type="match status" value="1"/>
</dbReference>
<evidence type="ECO:0000259" key="4">
    <source>
        <dbReference type="Pfam" id="PF00588"/>
    </source>
</evidence>
<dbReference type="Pfam" id="PF00588">
    <property type="entry name" value="SpoU_methylase"/>
    <property type="match status" value="1"/>
</dbReference>
<dbReference type="InterPro" id="IPR051259">
    <property type="entry name" value="rRNA_Methyltransferase"/>
</dbReference>
<dbReference type="SUPFAM" id="SSF55315">
    <property type="entry name" value="L30e-like"/>
    <property type="match status" value="1"/>
</dbReference>
<name>A0AAC8PUM0_9GAMM</name>
<comment type="similarity">
    <text evidence="1">Belongs to the class IV-like SAM-binding methyltransferase superfamily. RNA methyltransferase TrmH family.</text>
</comment>
<dbReference type="GO" id="GO:0008173">
    <property type="term" value="F:RNA methyltransferase activity"/>
    <property type="evidence" value="ECO:0007669"/>
    <property type="project" value="InterPro"/>
</dbReference>
<dbReference type="InterPro" id="IPR001537">
    <property type="entry name" value="SpoU_MeTrfase"/>
</dbReference>
<dbReference type="Gene3D" id="3.30.1330.30">
    <property type="match status" value="1"/>
</dbReference>
<dbReference type="InterPro" id="IPR029028">
    <property type="entry name" value="Alpha/beta_knot_MTases"/>
</dbReference>
<evidence type="ECO:0000313" key="6">
    <source>
        <dbReference type="EMBL" id="AKG07255.1"/>
    </source>
</evidence>
<dbReference type="InterPro" id="IPR053888">
    <property type="entry name" value="MRM3-like_sub_bind"/>
</dbReference>
<sequence length="265" mass="28803">MNLINSKDNPTIKHAHALLTHHRTRKKSGQTVIEGVHLLDAFLKQGLTPHKVILSEFALQNNEVAPLLANIAKKDIIITSNALYKDIRTLGDGVDIMAIIDTPTPTLGTVTGDCLILDGLQDAGNIGTLLRTASAVGITTIITTPDTAHLWSPKCLRAGMGANFALDIHEHIDIDDILNQVETPMYATSSHTDKIIYNHDLTSHIAWVLGHEGQGVSDVFLQKAIPIALPQPNGQESLNVGVAGSICFYEMLRQRQFNQTLDCPS</sequence>
<evidence type="ECO:0000313" key="7">
    <source>
        <dbReference type="Proteomes" id="UP000077465"/>
    </source>
</evidence>
<keyword evidence="2 6" id="KW-0489">Methyltransferase</keyword>
<evidence type="ECO:0000256" key="1">
    <source>
        <dbReference type="ARBA" id="ARBA00007228"/>
    </source>
</evidence>
<organism evidence="6 7">
    <name type="scientific">Moraxella bovoculi</name>
    <dbReference type="NCBI Taxonomy" id="386891"/>
    <lineage>
        <taxon>Bacteria</taxon>
        <taxon>Pseudomonadati</taxon>
        <taxon>Pseudomonadota</taxon>
        <taxon>Gammaproteobacteria</taxon>
        <taxon>Moraxellales</taxon>
        <taxon>Moraxellaceae</taxon>
        <taxon>Moraxella</taxon>
    </lineage>
</organism>
<dbReference type="InterPro" id="IPR029064">
    <property type="entry name" value="Ribosomal_eL30-like_sf"/>
</dbReference>
<dbReference type="GO" id="GO:0032259">
    <property type="term" value="P:methylation"/>
    <property type="evidence" value="ECO:0007669"/>
    <property type="project" value="UniProtKB-KW"/>
</dbReference>
<dbReference type="Gene3D" id="3.40.1280.10">
    <property type="match status" value="1"/>
</dbReference>
<accession>A0AAC8PUM0</accession>
<dbReference type="EMBL" id="CP011376">
    <property type="protein sequence ID" value="AKG07255.1"/>
    <property type="molecule type" value="Genomic_DNA"/>
</dbReference>
<dbReference type="GO" id="GO:0006396">
    <property type="term" value="P:RNA processing"/>
    <property type="evidence" value="ECO:0007669"/>
    <property type="project" value="InterPro"/>
</dbReference>